<dbReference type="InterPro" id="IPR011989">
    <property type="entry name" value="ARM-like"/>
</dbReference>
<dbReference type="PANTHER" id="PTHR21704">
    <property type="entry name" value="NIPPED-B-LIKE PROTEIN DELANGIN SCC2-RELATED"/>
    <property type="match status" value="1"/>
</dbReference>
<dbReference type="EMBL" id="MCFG01000007">
    <property type="protein sequence ID" value="ORX87567.1"/>
    <property type="molecule type" value="Genomic_DNA"/>
</dbReference>
<dbReference type="GO" id="GO:0010468">
    <property type="term" value="P:regulation of gene expression"/>
    <property type="evidence" value="ECO:0007669"/>
    <property type="project" value="InterPro"/>
</dbReference>
<dbReference type="GO" id="GO:0034087">
    <property type="term" value="P:establishment of mitotic sister chromatid cohesion"/>
    <property type="evidence" value="ECO:0007669"/>
    <property type="project" value="TreeGrafter"/>
</dbReference>
<evidence type="ECO:0000256" key="6">
    <source>
        <dbReference type="RuleBase" id="RU364107"/>
    </source>
</evidence>
<dbReference type="GO" id="GO:0140588">
    <property type="term" value="P:chromatin looping"/>
    <property type="evidence" value="ECO:0007669"/>
    <property type="project" value="InterPro"/>
</dbReference>
<comment type="caution">
    <text evidence="9">The sequence shown here is derived from an EMBL/GenBank/DDBJ whole genome shotgun (WGS) entry which is preliminary data.</text>
</comment>
<feature type="region of interest" description="Disordered" evidence="7">
    <location>
        <begin position="1267"/>
        <end position="1291"/>
    </location>
</feature>
<evidence type="ECO:0000256" key="4">
    <source>
        <dbReference type="ARBA" id="ARBA00023242"/>
    </source>
</evidence>
<dbReference type="InterPro" id="IPR016024">
    <property type="entry name" value="ARM-type_fold"/>
</dbReference>
<keyword evidence="3 6" id="KW-0677">Repeat</keyword>
<evidence type="ECO:0000313" key="10">
    <source>
        <dbReference type="Proteomes" id="UP000193944"/>
    </source>
</evidence>
<dbReference type="PANTHER" id="PTHR21704:SF18">
    <property type="entry name" value="NIPPED-B-LIKE PROTEIN"/>
    <property type="match status" value="1"/>
</dbReference>
<dbReference type="Proteomes" id="UP000193944">
    <property type="component" value="Unassembled WGS sequence"/>
</dbReference>
<dbReference type="OrthoDB" id="418242at2759"/>
<dbReference type="SUPFAM" id="SSF48371">
    <property type="entry name" value="ARM repeat"/>
    <property type="match status" value="1"/>
</dbReference>
<proteinExistence type="inferred from homology"/>
<organism evidence="9 10">
    <name type="scientific">Anaeromyces robustus</name>
    <dbReference type="NCBI Taxonomy" id="1754192"/>
    <lineage>
        <taxon>Eukaryota</taxon>
        <taxon>Fungi</taxon>
        <taxon>Fungi incertae sedis</taxon>
        <taxon>Chytridiomycota</taxon>
        <taxon>Chytridiomycota incertae sedis</taxon>
        <taxon>Neocallimastigomycetes</taxon>
        <taxon>Neocallimastigales</taxon>
        <taxon>Neocallimastigaceae</taxon>
        <taxon>Anaeromyces</taxon>
    </lineage>
</organism>
<evidence type="ECO:0000259" key="8">
    <source>
        <dbReference type="Pfam" id="PF12830"/>
    </source>
</evidence>
<dbReference type="STRING" id="1754192.A0A1Y1XP99"/>
<feature type="compositionally biased region" description="Basic residues" evidence="7">
    <location>
        <begin position="1664"/>
        <end position="1691"/>
    </location>
</feature>
<dbReference type="GO" id="GO:0090694">
    <property type="term" value="C:Scc2-Scc4 cohesin loading complex"/>
    <property type="evidence" value="ECO:0007669"/>
    <property type="project" value="TreeGrafter"/>
</dbReference>
<dbReference type="Gene3D" id="1.25.10.10">
    <property type="entry name" value="Leucine-rich Repeat Variant"/>
    <property type="match status" value="1"/>
</dbReference>
<feature type="compositionally biased region" description="Basic residues" evidence="7">
    <location>
        <begin position="196"/>
        <end position="209"/>
    </location>
</feature>
<feature type="region of interest" description="Disordered" evidence="7">
    <location>
        <begin position="183"/>
        <end position="223"/>
    </location>
</feature>
<comment type="subcellular location">
    <subcellularLocation>
        <location evidence="1 6">Nucleus</location>
    </subcellularLocation>
</comment>
<gene>
    <name evidence="9" type="ORF">BCR32DRAFT_264158</name>
</gene>
<comment type="similarity">
    <text evidence="2 6">Belongs to the SCC2/Nipped-B family.</text>
</comment>
<dbReference type="CDD" id="cd23958">
    <property type="entry name" value="SCC2"/>
    <property type="match status" value="1"/>
</dbReference>
<sequence length="2034" mass="233998">MDSNKKDEYSNNSTIENVKNINLPVDLSKVFEIQPICSINTLNSYDITRLKNFKPRSTHFSLLESEEKKAFPFKNASEFCANLGFNTEPGNALLSTLADMINPINVDFVNVKQYVQKTKNDHPSSPLPVNSIPYTLVDHVVNTIKKPKPVSVTDLDIEPTKYIENLKSRLSIIPDPLIIKSTSSSLPNKKEVNNKKAGRVKKESNKKKNNKEDKVDQPFGLKSSQSQGSFIDVLSNENSVSSMKDLSTQASSQLSSSMKSSKSAEYSFKEDTPESVKTCYKLFQKIVKENNVITSGEYPDTLIYFDSNNLISESTLNKINYYIQKVNENHHLGLLIEALDDTDLLGSMLKICENRINDCETMKIDIFPKLFSNPSDEKPVKKQKTEKKSVVIDNDNVDIHKINQEFNYIFGRLLCSFDACIFGFSIMCGGVSEEAMGKGHEKLSKKYYSEEFISATFNLIKFALSELIYPTIELFSISNETVNTSQRLKLLKKEVLKPPIKKNITYISTKISNLMNSMNKLITTESLNDMVLITICYTSLGPFFVDALANTDITFGLKTIQMESMNLLITMFIKFPRNRSLILNECLSNILKTKLKSGKSNNLFKIENGESIQMISALIMQLIQSCSQNDELKTLAEEAIQKFTKLGKIYKKQKRIDDIQQSNGSKKKDNSINEKFISNFITIFEELNKKTKEINDQINKYVQQILGYLINRSFYAETISNTSSPSKRRISKLDSSNEIEYRNFLSNFITDVLEVLDRPEWPSASIILVTFCKLIIQVEEKKNVVDVKTTIISYYGQILGKLRKRISVLNAYPNRAVVKSVKNIKSIIKNNDGVIKQSLLCYWNSQLLILEWLNERIGEDKLCVHSKYFNIMNWCNSLIPQLISFLNDGSSSFNFSEIIRLCRKILLEYCKYLTSTEKSSSIPVIDIFEYVEDENEDISSNVLEDTSKDNTIVDSEKTKKYDNIFVMKNIIKKQFNSPLDLIPISILLSSNEPIYQMYDILFQRIVFLLDSIHVSVRSKVLRSIQIIVNVDCEVLMQPQIASTVVHCIQDSSAVVRDAAIELIGKYLINSDSSLNFSEITKQYYKVVTDRILDIGINVRKRVIKLLKDIYINTKYEDYINNKDILKDICKKILKRTTDEEKSVKELALKSIEEIWFGPFISPELTAIENLRNNLSSLSTVSSSNSSSTMVHLNSMMDSVNGFTRETLDDKEEKIKDMIPSYTSLTTQTKNEIKYRVDMLSVLADLDITGNAICKCISSKYNINVGITDDEKQTGNGNSKNKSSTDSSNANAKAASTNENKIKFPIPALLVYGISNLIVECLVDQLIELEGDDSSEANNKKNPNAIKANNEKINNCLNLLYQFSRAKPELLANHIVTLQPYFHPSSNQSAMDKNILRSIIMIYKNSLRYARNYDPNVLKQVEQDLELMIHRQGTAIVQAAIPCLCTIIENVTFNYNRTLNLLKCCIDFLKEKYDGMVKTKNYKINQVAGYIRCFIVSGLVIRESNFDKIPEKKRKNILPQYKYLIEKDYIKTIYQILLNYLNESFSPIIRRCALENMGHIFIVHPRLMLIQSSIKLMNDVFKGNDTALKINLLNIYFDYLRVDHKDINDAGGKEEQDDDDEEDEEEEDDDEEDDDEDDEEEEDDDENEEENNNNDDDIIMIDEKKKKKKKDKKLKSKKQKKKQKQKQKQKQKRKDIDVKLLVGITDEIVDMGISSALMQQFLTEILECTFTNDISLKTASFDVLYVILEQGLVHPLKCIPYVVAFETCNEKNLRDRAIKLHTSLTEKHASFIHSKNSICVYKTYEYQLMLLNHDERKIRGYRVVNKEFIEALLTPMFNIIRDKRNKRNEFLTNLVKSCDHREKSFDRYFSRYIIENLATLEYKTQEEILLVIYRIQPILAEQGQTLSEYLDKMEDKYNVYSILPDKELKQLDQYTKIAFISGLLQLLRNHLKWLYGLSELRCINFKPNKITKASEKQVNRLYQLTMFSYSSIPPFEYDSKNQHQMLSIIRKIISLYKHDLPSMNEYKDSSNDVVI</sequence>
<dbReference type="GO" id="GO:0071169">
    <property type="term" value="P:establishment of protein localization to chromatin"/>
    <property type="evidence" value="ECO:0007669"/>
    <property type="project" value="TreeGrafter"/>
</dbReference>
<dbReference type="InterPro" id="IPR024986">
    <property type="entry name" value="Nipped-B_C"/>
</dbReference>
<reference evidence="9 10" key="2">
    <citation type="submission" date="2016-08" db="EMBL/GenBank/DDBJ databases">
        <title>Pervasive Adenine N6-methylation of Active Genes in Fungi.</title>
        <authorList>
            <consortium name="DOE Joint Genome Institute"/>
            <person name="Mondo S.J."/>
            <person name="Dannebaum R.O."/>
            <person name="Kuo R.C."/>
            <person name="Labutti K."/>
            <person name="Haridas S."/>
            <person name="Kuo A."/>
            <person name="Salamov A."/>
            <person name="Ahrendt S.R."/>
            <person name="Lipzen A."/>
            <person name="Sullivan W."/>
            <person name="Andreopoulos W.B."/>
            <person name="Clum A."/>
            <person name="Lindquist E."/>
            <person name="Daum C."/>
            <person name="Ramamoorthy G.K."/>
            <person name="Gryganskyi A."/>
            <person name="Culley D."/>
            <person name="Magnuson J.K."/>
            <person name="James T.Y."/>
            <person name="O'Malley M.A."/>
            <person name="Stajich J.E."/>
            <person name="Spatafora J.W."/>
            <person name="Visel A."/>
            <person name="Grigoriev I.V."/>
        </authorList>
    </citation>
    <scope>NUCLEOTIDE SEQUENCE [LARGE SCALE GENOMIC DNA]</scope>
    <source>
        <strain evidence="9 10">S4</strain>
    </source>
</reference>
<keyword evidence="4 6" id="KW-0539">Nucleus</keyword>
<dbReference type="Pfam" id="PF12830">
    <property type="entry name" value="Nipped-B_C"/>
    <property type="match status" value="1"/>
</dbReference>
<protein>
    <recommendedName>
        <fullName evidence="6">Sister chromatid cohesion protein</fullName>
    </recommendedName>
</protein>
<evidence type="ECO:0000256" key="1">
    <source>
        <dbReference type="ARBA" id="ARBA00004123"/>
    </source>
</evidence>
<dbReference type="Pfam" id="PF12765">
    <property type="entry name" value="Cohesin_HEAT"/>
    <property type="match status" value="1"/>
</dbReference>
<feature type="domain" description="Sister chromatid cohesion C-terminal" evidence="8">
    <location>
        <begin position="1713"/>
        <end position="1895"/>
    </location>
</feature>
<feature type="region of interest" description="Disordered" evidence="7">
    <location>
        <begin position="1607"/>
        <end position="1691"/>
    </location>
</feature>
<dbReference type="GO" id="GO:0061775">
    <property type="term" value="F:cohesin loader activity"/>
    <property type="evidence" value="ECO:0007669"/>
    <property type="project" value="InterPro"/>
</dbReference>
<evidence type="ECO:0000256" key="2">
    <source>
        <dbReference type="ARBA" id="ARBA00009252"/>
    </source>
</evidence>
<feature type="compositionally biased region" description="Acidic residues" evidence="7">
    <location>
        <begin position="1614"/>
        <end position="1659"/>
    </location>
</feature>
<keyword evidence="10" id="KW-1185">Reference proteome</keyword>
<name>A0A1Y1XP99_9FUNG</name>
<evidence type="ECO:0000256" key="3">
    <source>
        <dbReference type="ARBA" id="ARBA00022737"/>
    </source>
</evidence>
<feature type="compositionally biased region" description="Low complexity" evidence="7">
    <location>
        <begin position="1277"/>
        <end position="1291"/>
    </location>
</feature>
<dbReference type="InterPro" id="IPR033031">
    <property type="entry name" value="Scc2/Nipped-B"/>
</dbReference>
<accession>A0A1Y1XP99</accession>
<evidence type="ECO:0000256" key="7">
    <source>
        <dbReference type="SAM" id="MobiDB-lite"/>
    </source>
</evidence>
<keyword evidence="5 6" id="KW-0131">Cell cycle</keyword>
<dbReference type="GO" id="GO:0003682">
    <property type="term" value="F:chromatin binding"/>
    <property type="evidence" value="ECO:0007669"/>
    <property type="project" value="TreeGrafter"/>
</dbReference>
<dbReference type="InterPro" id="IPR026003">
    <property type="entry name" value="Cohesin_HEAT"/>
</dbReference>
<reference evidence="9 10" key="1">
    <citation type="submission" date="2016-08" db="EMBL/GenBank/DDBJ databases">
        <title>A Parts List for Fungal Cellulosomes Revealed by Comparative Genomics.</title>
        <authorList>
            <consortium name="DOE Joint Genome Institute"/>
            <person name="Haitjema C.H."/>
            <person name="Gilmore S.P."/>
            <person name="Henske J.K."/>
            <person name="Solomon K.V."/>
            <person name="De Groot R."/>
            <person name="Kuo A."/>
            <person name="Mondo S.J."/>
            <person name="Salamov A.A."/>
            <person name="Labutti K."/>
            <person name="Zhao Z."/>
            <person name="Chiniquy J."/>
            <person name="Barry K."/>
            <person name="Brewer H.M."/>
            <person name="Purvine S.O."/>
            <person name="Wright A.T."/>
            <person name="Boxma B."/>
            <person name="Van Alen T."/>
            <person name="Hackstein J.H."/>
            <person name="Baker S.E."/>
            <person name="Grigoriev I.V."/>
            <person name="O'Malley M.A."/>
        </authorList>
    </citation>
    <scope>NUCLEOTIDE SEQUENCE [LARGE SCALE GENOMIC DNA]</scope>
    <source>
        <strain evidence="9 10">S4</strain>
    </source>
</reference>
<evidence type="ECO:0000256" key="5">
    <source>
        <dbReference type="ARBA" id="ARBA00023306"/>
    </source>
</evidence>
<evidence type="ECO:0000313" key="9">
    <source>
        <dbReference type="EMBL" id="ORX87567.1"/>
    </source>
</evidence>
<dbReference type="GO" id="GO:1990414">
    <property type="term" value="P:replication-born double-strand break repair via sister chromatid exchange"/>
    <property type="evidence" value="ECO:0007669"/>
    <property type="project" value="TreeGrafter"/>
</dbReference>